<dbReference type="GO" id="GO:0005886">
    <property type="term" value="C:plasma membrane"/>
    <property type="evidence" value="ECO:0007669"/>
    <property type="project" value="UniProtKB-SubCell"/>
</dbReference>
<dbReference type="Gene3D" id="2.40.420.20">
    <property type="match status" value="1"/>
</dbReference>
<dbReference type="EMBL" id="FZOT01000002">
    <property type="protein sequence ID" value="SNS42399.1"/>
    <property type="molecule type" value="Genomic_DNA"/>
</dbReference>
<protein>
    <submittedName>
        <fullName evidence="9">Membrane fusion protein, multidrug efflux system</fullName>
    </submittedName>
</protein>
<dbReference type="InterPro" id="IPR058627">
    <property type="entry name" value="MdtA-like_C"/>
</dbReference>
<comment type="subcellular location">
    <subcellularLocation>
        <location evidence="1">Cell envelope</location>
    </subcellularLocation>
</comment>
<dbReference type="Gene3D" id="2.40.50.100">
    <property type="match status" value="1"/>
</dbReference>
<keyword evidence="10" id="KW-1185">Reference proteome</keyword>
<evidence type="ECO:0000256" key="1">
    <source>
        <dbReference type="ARBA" id="ARBA00004196"/>
    </source>
</evidence>
<dbReference type="GO" id="GO:0046677">
    <property type="term" value="P:response to antibiotic"/>
    <property type="evidence" value="ECO:0007669"/>
    <property type="project" value="TreeGrafter"/>
</dbReference>
<evidence type="ECO:0000256" key="3">
    <source>
        <dbReference type="SAM" id="MobiDB-lite"/>
    </source>
</evidence>
<proteinExistence type="inferred from homology"/>
<dbReference type="Pfam" id="PF25876">
    <property type="entry name" value="HH_MFP_RND"/>
    <property type="match status" value="1"/>
</dbReference>
<gene>
    <name evidence="9" type="ORF">SAMN06265795_102641</name>
</gene>
<dbReference type="InterPro" id="IPR058625">
    <property type="entry name" value="MdtA-like_BSH"/>
</dbReference>
<comment type="similarity">
    <text evidence="2">Belongs to the membrane fusion protein (MFP) (TC 8.A.1) family.</text>
</comment>
<sequence length="407" mass="42452">MSPVYRLTGIAAAALIMTAVAGCGEKAAHAQAPGNAPPPPEVAVVTVTPERLAIFNELPGRLEATRVAQVRARVPGIVQKRAFREGSDVKAGDVLYRIDPSAYQATLNSAEATVARAEANLAQANMKAQRYKPLVETNAISKQEYDDAVTATKQATADLAAAKATRETARLNLGYATITAPISGRIGRSLVTEGALVGQGEATLMATIQQLDPIYVNLTQSSTELARLQQALRSGQLKSVGKDGARVTLVTEDGKNTGISGKLLFSDVTVEESTGSVILRAEFPNSDRALLPGMYARARIEQAVDEQAITVPQQAVQRGTEGAYVMLVGADGKVAPRPIKTGTAQGNKWIITDGLKGGEKVIVEGLQKVKPGAPARAVPWQAPAAAQGGAPAAQPAKQPAANAAQKS</sequence>
<dbReference type="Pfam" id="PF25917">
    <property type="entry name" value="BSH_RND"/>
    <property type="match status" value="1"/>
</dbReference>
<feature type="region of interest" description="Disordered" evidence="3">
    <location>
        <begin position="380"/>
        <end position="407"/>
    </location>
</feature>
<dbReference type="PROSITE" id="PS51257">
    <property type="entry name" value="PROKAR_LIPOPROTEIN"/>
    <property type="match status" value="1"/>
</dbReference>
<evidence type="ECO:0000313" key="10">
    <source>
        <dbReference type="Proteomes" id="UP000198284"/>
    </source>
</evidence>
<dbReference type="Proteomes" id="UP000198284">
    <property type="component" value="Unassembled WGS sequence"/>
</dbReference>
<dbReference type="FunFam" id="2.40.420.20:FF:000001">
    <property type="entry name" value="Efflux RND transporter periplasmic adaptor subunit"/>
    <property type="match status" value="1"/>
</dbReference>
<dbReference type="InterPro" id="IPR006143">
    <property type="entry name" value="RND_pump_MFP"/>
</dbReference>
<reference evidence="9 10" key="1">
    <citation type="submission" date="2017-06" db="EMBL/GenBank/DDBJ databases">
        <authorList>
            <person name="Kim H.J."/>
            <person name="Triplett B.A."/>
        </authorList>
    </citation>
    <scope>NUCLEOTIDE SEQUENCE [LARGE SCALE GENOMIC DNA]</scope>
    <source>
        <strain evidence="9 10">U15</strain>
    </source>
</reference>
<evidence type="ECO:0000259" key="5">
    <source>
        <dbReference type="Pfam" id="PF25876"/>
    </source>
</evidence>
<feature type="domain" description="Multidrug resistance protein MdtA-like alpha-helical hairpin" evidence="5">
    <location>
        <begin position="106"/>
        <end position="176"/>
    </location>
</feature>
<dbReference type="InterPro" id="IPR058626">
    <property type="entry name" value="MdtA-like_b-barrel"/>
</dbReference>
<dbReference type="SUPFAM" id="SSF111369">
    <property type="entry name" value="HlyD-like secretion proteins"/>
    <property type="match status" value="1"/>
</dbReference>
<dbReference type="Gene3D" id="1.10.287.470">
    <property type="entry name" value="Helix hairpin bin"/>
    <property type="match status" value="1"/>
</dbReference>
<dbReference type="InterPro" id="IPR058624">
    <property type="entry name" value="MdtA-like_HH"/>
</dbReference>
<feature type="domain" description="Multidrug resistance protein MdtA-like C-terminal permuted SH3" evidence="8">
    <location>
        <begin position="307"/>
        <end position="368"/>
    </location>
</feature>
<dbReference type="OrthoDB" id="9783047at2"/>
<dbReference type="RefSeq" id="WP_089398447.1">
    <property type="nucleotide sequence ID" value="NZ_FZOT01000002.1"/>
</dbReference>
<dbReference type="GO" id="GO:0022857">
    <property type="term" value="F:transmembrane transporter activity"/>
    <property type="evidence" value="ECO:0007669"/>
    <property type="project" value="InterPro"/>
</dbReference>
<dbReference type="AlphaFoldDB" id="A0A239ED09"/>
<feature type="domain" description="Multidrug resistance protein MdtA-like beta-barrel" evidence="7">
    <location>
        <begin position="213"/>
        <end position="302"/>
    </location>
</feature>
<evidence type="ECO:0000256" key="4">
    <source>
        <dbReference type="SAM" id="SignalP"/>
    </source>
</evidence>
<dbReference type="Pfam" id="PF25967">
    <property type="entry name" value="RND-MFP_C"/>
    <property type="match status" value="1"/>
</dbReference>
<organism evidence="9 10">
    <name type="scientific">Noviherbaspirillum humi</name>
    <dbReference type="NCBI Taxonomy" id="1688639"/>
    <lineage>
        <taxon>Bacteria</taxon>
        <taxon>Pseudomonadati</taxon>
        <taxon>Pseudomonadota</taxon>
        <taxon>Betaproteobacteria</taxon>
        <taxon>Burkholderiales</taxon>
        <taxon>Oxalobacteraceae</taxon>
        <taxon>Noviherbaspirillum</taxon>
    </lineage>
</organism>
<evidence type="ECO:0000259" key="8">
    <source>
        <dbReference type="Pfam" id="PF25967"/>
    </source>
</evidence>
<evidence type="ECO:0000259" key="6">
    <source>
        <dbReference type="Pfam" id="PF25917"/>
    </source>
</evidence>
<evidence type="ECO:0000259" key="7">
    <source>
        <dbReference type="Pfam" id="PF25944"/>
    </source>
</evidence>
<feature type="signal peptide" evidence="4">
    <location>
        <begin position="1"/>
        <end position="21"/>
    </location>
</feature>
<feature type="domain" description="Multidrug resistance protein MdtA-like barrel-sandwich hybrid" evidence="6">
    <location>
        <begin position="66"/>
        <end position="209"/>
    </location>
</feature>
<dbReference type="Gene3D" id="2.40.30.170">
    <property type="match status" value="1"/>
</dbReference>
<dbReference type="Pfam" id="PF25944">
    <property type="entry name" value="Beta-barrel_RND"/>
    <property type="match status" value="1"/>
</dbReference>
<keyword evidence="4" id="KW-0732">Signal</keyword>
<evidence type="ECO:0000256" key="2">
    <source>
        <dbReference type="ARBA" id="ARBA00009477"/>
    </source>
</evidence>
<accession>A0A239ED09</accession>
<dbReference type="PANTHER" id="PTHR30158:SF3">
    <property type="entry name" value="MULTIDRUG EFFLUX PUMP SUBUNIT ACRA-RELATED"/>
    <property type="match status" value="1"/>
</dbReference>
<dbReference type="PANTHER" id="PTHR30158">
    <property type="entry name" value="ACRA/E-RELATED COMPONENT OF DRUG EFFLUX TRANSPORTER"/>
    <property type="match status" value="1"/>
</dbReference>
<name>A0A239ED09_9BURK</name>
<feature type="chain" id="PRO_5013054259" evidence="4">
    <location>
        <begin position="22"/>
        <end position="407"/>
    </location>
</feature>
<dbReference type="NCBIfam" id="TIGR01730">
    <property type="entry name" value="RND_mfp"/>
    <property type="match status" value="1"/>
</dbReference>
<evidence type="ECO:0000313" key="9">
    <source>
        <dbReference type="EMBL" id="SNS42399.1"/>
    </source>
</evidence>